<dbReference type="Gene3D" id="1.20.1050.10">
    <property type="match status" value="1"/>
</dbReference>
<evidence type="ECO:0000259" key="3">
    <source>
        <dbReference type="PROSITE" id="PS50405"/>
    </source>
</evidence>
<accession>A0A849HZ39</accession>
<feature type="domain" description="GST C-terminal" evidence="3">
    <location>
        <begin position="100"/>
        <end position="225"/>
    </location>
</feature>
<dbReference type="Proteomes" id="UP000564885">
    <property type="component" value="Unassembled WGS sequence"/>
</dbReference>
<organism evidence="4 5">
    <name type="scientific">Enterovirga aerilata</name>
    <dbReference type="NCBI Taxonomy" id="2730920"/>
    <lineage>
        <taxon>Bacteria</taxon>
        <taxon>Pseudomonadati</taxon>
        <taxon>Pseudomonadota</taxon>
        <taxon>Alphaproteobacteria</taxon>
        <taxon>Hyphomicrobiales</taxon>
        <taxon>Methylobacteriaceae</taxon>
        <taxon>Enterovirga</taxon>
    </lineage>
</organism>
<dbReference type="AlphaFoldDB" id="A0A849HZ39"/>
<dbReference type="InterPro" id="IPR004046">
    <property type="entry name" value="GST_C"/>
</dbReference>
<dbReference type="PANTHER" id="PTHR44051">
    <property type="entry name" value="GLUTATHIONE S-TRANSFERASE-RELATED"/>
    <property type="match status" value="1"/>
</dbReference>
<dbReference type="RefSeq" id="WP_171218334.1">
    <property type="nucleotide sequence ID" value="NZ_JABEPP010000003.1"/>
</dbReference>
<dbReference type="SFLD" id="SFLDG01151">
    <property type="entry name" value="Main.2:_Nu-like"/>
    <property type="match status" value="1"/>
</dbReference>
<dbReference type="Pfam" id="PF02798">
    <property type="entry name" value="GST_N"/>
    <property type="match status" value="1"/>
</dbReference>
<dbReference type="SFLD" id="SFLDG00358">
    <property type="entry name" value="Main_(cytGST)"/>
    <property type="match status" value="1"/>
</dbReference>
<dbReference type="InterPro" id="IPR010987">
    <property type="entry name" value="Glutathione-S-Trfase_C-like"/>
</dbReference>
<dbReference type="PANTHER" id="PTHR44051:SF19">
    <property type="entry name" value="DISULFIDE-BOND OXIDOREDUCTASE YFCG"/>
    <property type="match status" value="1"/>
</dbReference>
<gene>
    <name evidence="4" type="ORF">HJG44_10505</name>
</gene>
<dbReference type="PROSITE" id="PS50405">
    <property type="entry name" value="GST_CTER"/>
    <property type="match status" value="1"/>
</dbReference>
<dbReference type="PROSITE" id="PS50404">
    <property type="entry name" value="GST_NTER"/>
    <property type="match status" value="1"/>
</dbReference>
<feature type="domain" description="GST N-terminal" evidence="2">
    <location>
        <begin position="9"/>
        <end position="97"/>
    </location>
</feature>
<dbReference type="InterPro" id="IPR004045">
    <property type="entry name" value="Glutathione_S-Trfase_N"/>
</dbReference>
<evidence type="ECO:0000313" key="4">
    <source>
        <dbReference type="EMBL" id="NNM72806.1"/>
    </source>
</evidence>
<dbReference type="InterPro" id="IPR040079">
    <property type="entry name" value="Glutathione_S-Trfase"/>
</dbReference>
<dbReference type="SFLD" id="SFLDS00019">
    <property type="entry name" value="Glutathione_Transferase_(cytos"/>
    <property type="match status" value="1"/>
</dbReference>
<keyword evidence="5" id="KW-1185">Reference proteome</keyword>
<name>A0A849HZ39_9HYPH</name>
<keyword evidence="4" id="KW-0808">Transferase</keyword>
<dbReference type="SUPFAM" id="SSF52833">
    <property type="entry name" value="Thioredoxin-like"/>
    <property type="match status" value="1"/>
</dbReference>
<dbReference type="InterPro" id="IPR036282">
    <property type="entry name" value="Glutathione-S-Trfase_C_sf"/>
</dbReference>
<evidence type="ECO:0000256" key="1">
    <source>
        <dbReference type="RuleBase" id="RU003494"/>
    </source>
</evidence>
<protein>
    <submittedName>
        <fullName evidence="4">Glutathione S-transferase</fullName>
    </submittedName>
</protein>
<sequence>MNWREPQGPADLDVYTWPTPNGRKVTILLAEAELPYNLVPVDTAAGVQFEPDYAEINPNRKIPALVDHRFPRGGGAWPIFESGAILLHLAERTGRFLPADARRRSETLQWLMWQASGFGPMLGQAHHFRFYAPEQISYCVERYTREAERLYRVLDRRLEEREYVVDEFSIADIAIWPWIVPRKLQGIDLEAFPNVARWNTTMKARPGVRAGFDVLRDRASAAKPTGRAWSNLFDRRDEAGSDR</sequence>
<dbReference type="InterPro" id="IPR036249">
    <property type="entry name" value="Thioredoxin-like_sf"/>
</dbReference>
<dbReference type="Pfam" id="PF00043">
    <property type="entry name" value="GST_C"/>
    <property type="match status" value="1"/>
</dbReference>
<reference evidence="4 5" key="1">
    <citation type="submission" date="2020-04" db="EMBL/GenBank/DDBJ databases">
        <title>Enterovirga sp. isolate from soil.</title>
        <authorList>
            <person name="Chea S."/>
            <person name="Kim D.-U."/>
        </authorList>
    </citation>
    <scope>NUCLEOTIDE SEQUENCE [LARGE SCALE GENOMIC DNA]</scope>
    <source>
        <strain evidence="4 5">DB1703</strain>
    </source>
</reference>
<dbReference type="Gene3D" id="3.40.30.10">
    <property type="entry name" value="Glutaredoxin"/>
    <property type="match status" value="1"/>
</dbReference>
<evidence type="ECO:0000259" key="2">
    <source>
        <dbReference type="PROSITE" id="PS50404"/>
    </source>
</evidence>
<dbReference type="GO" id="GO:0016740">
    <property type="term" value="F:transferase activity"/>
    <property type="evidence" value="ECO:0007669"/>
    <property type="project" value="UniProtKB-KW"/>
</dbReference>
<evidence type="ECO:0000313" key="5">
    <source>
        <dbReference type="Proteomes" id="UP000564885"/>
    </source>
</evidence>
<dbReference type="EMBL" id="JABEPP010000003">
    <property type="protein sequence ID" value="NNM72806.1"/>
    <property type="molecule type" value="Genomic_DNA"/>
</dbReference>
<proteinExistence type="inferred from homology"/>
<comment type="caution">
    <text evidence="4">The sequence shown here is derived from an EMBL/GenBank/DDBJ whole genome shotgun (WGS) entry which is preliminary data.</text>
</comment>
<dbReference type="SUPFAM" id="SSF47616">
    <property type="entry name" value="GST C-terminal domain-like"/>
    <property type="match status" value="1"/>
</dbReference>
<comment type="similarity">
    <text evidence="1">Belongs to the GST superfamily.</text>
</comment>
<dbReference type="CDD" id="cd03048">
    <property type="entry name" value="GST_N_Ure2p_like"/>
    <property type="match status" value="1"/>
</dbReference>